<dbReference type="InterPro" id="IPR044953">
    <property type="entry name" value="At1g04390-like"/>
</dbReference>
<reference evidence="4" key="1">
    <citation type="submission" date="2025-08" db="UniProtKB">
        <authorList>
            <consortium name="RefSeq"/>
        </authorList>
    </citation>
    <scope>IDENTIFICATION</scope>
</reference>
<dbReference type="Pfam" id="PF26522">
    <property type="entry name" value="ARM_6"/>
    <property type="match status" value="1"/>
</dbReference>
<dbReference type="PANTHER" id="PTHR35918">
    <property type="entry name" value="OS06G0674800 PROTEIN"/>
    <property type="match status" value="1"/>
</dbReference>
<dbReference type="InterPro" id="IPR011333">
    <property type="entry name" value="SKP1/BTB/POZ_sf"/>
</dbReference>
<dbReference type="InterPro" id="IPR016024">
    <property type="entry name" value="ARM-type_fold"/>
</dbReference>
<evidence type="ECO:0000256" key="1">
    <source>
        <dbReference type="ARBA" id="ARBA00004906"/>
    </source>
</evidence>
<dbReference type="RefSeq" id="XP_039113745.1">
    <property type="nucleotide sequence ID" value="XM_039257811.1"/>
</dbReference>
<sequence>MRSSSKAGRGGRRGNPLLSDHVIKVRQRLHEALALGIKVDDNKQRKWQCSDTEIQLHVLKAMGNFIGCVSPHALEHSIPKDCISDMFLALEAILCSRNERVLGFAADTTNKLVLTLELSICKYDIWELVVCLSRCLSKCQSQVVNSCVVAMDQILKSPGVMRWKKNEETWKVIKENNIIGNLVIVFKDDVDVDQSYEYFMHIASLFKTIILKCPSARYYVWKCSELIMKLGSICSHPNPSAAAAALELFATLALCGDVAMELLGNKQIVSKAIQSMEPSQPGLVRVQALNVCQSLMRSAKGCHMLINVYCEPVVQGIISALSEPSTYVQSAVRMVAFHVALIACWSGDHHLCFWKLGIDKVLFDILLGDCSMININQNPLPTEMLFSKIYECHVGVRAYIWEILGWLAIYCEDKFLFKTDQRFWYLKVLISCACSAVKVVMHRRHVKLSSSDNFEFEPIRATLQMLCSPSKYISSQAKHHLSECLQSDGHEHLEFLLESLTLIATGDVSLISDSFQTTVNIVSFGCYSTLSEYEILILEKRGVYIISAIINRCLNGDTKLSRSAIPSHIDRYPYIKACCWSDATDWEGENVILFHCLHALARLLNVLGRCNHQKNSVGKVHCALCEISEAQFLVENLQYVLSKNFSPGTKSYAAYVLSFFNFYGFPSKLGKRLERTLGENELADVQFVFSNGQVLNAHSVIVLARCPRLLPFEKVLNHKKPGDVSTERHVFELKPSKFTREVGISEEVDAMAFKKILEYVYSGMIQVEVEDVGPVKKIAKFCGLKSLLYMLQRGLPKWGLDTPICDLTQALKPACQAFTDISLEGKATEGVAWNCSICQLSMPHMCAHKVVLSSSCDYFRALFSSGMRDSNADVIKVPIGWNALVKLVKWMYSAELPRINNGCAWNNMDGEQQLSELQAYVELASLADYWLMNGFQEECLDAIIPLLNVDHQIVLKTIAIAAGLNQRKIVEVAISSIASLFPKLRDTGDLESFDEVIVDIFRDKYLRESHDLGD</sequence>
<dbReference type="SMART" id="SM00225">
    <property type="entry name" value="BTB"/>
    <property type="match status" value="2"/>
</dbReference>
<gene>
    <name evidence="4" type="primary">LOC120249309</name>
</gene>
<dbReference type="InterPro" id="IPR000210">
    <property type="entry name" value="BTB/POZ_dom"/>
</dbReference>
<dbReference type="GeneID" id="120249309"/>
<dbReference type="SUPFAM" id="SSF54695">
    <property type="entry name" value="POZ domain"/>
    <property type="match status" value="2"/>
</dbReference>
<dbReference type="InterPro" id="IPR011989">
    <property type="entry name" value="ARM-like"/>
</dbReference>
<dbReference type="Proteomes" id="UP001515500">
    <property type="component" value="Chromosome 19"/>
</dbReference>
<dbReference type="PROSITE" id="PS50097">
    <property type="entry name" value="BTB"/>
    <property type="match status" value="2"/>
</dbReference>
<evidence type="ECO:0000313" key="3">
    <source>
        <dbReference type="Proteomes" id="UP001515500"/>
    </source>
</evidence>
<dbReference type="AlphaFoldDB" id="A0AB40AFQ8"/>
<feature type="domain" description="BTB" evidence="2">
    <location>
        <begin position="819"/>
        <end position="900"/>
    </location>
</feature>
<evidence type="ECO:0000313" key="4">
    <source>
        <dbReference type="RefSeq" id="XP_039113745.1"/>
    </source>
</evidence>
<organism evidence="3 4">
    <name type="scientific">Dioscorea cayennensis subsp. rotundata</name>
    <name type="common">White Guinea yam</name>
    <name type="synonym">Dioscorea rotundata</name>
    <dbReference type="NCBI Taxonomy" id="55577"/>
    <lineage>
        <taxon>Eukaryota</taxon>
        <taxon>Viridiplantae</taxon>
        <taxon>Streptophyta</taxon>
        <taxon>Embryophyta</taxon>
        <taxon>Tracheophyta</taxon>
        <taxon>Spermatophyta</taxon>
        <taxon>Magnoliopsida</taxon>
        <taxon>Liliopsida</taxon>
        <taxon>Dioscoreales</taxon>
        <taxon>Dioscoreaceae</taxon>
        <taxon>Dioscorea</taxon>
    </lineage>
</organism>
<accession>A0AB40AFQ8</accession>
<keyword evidence="3" id="KW-1185">Reference proteome</keyword>
<comment type="pathway">
    <text evidence="1">Protein modification; protein ubiquitination.</text>
</comment>
<proteinExistence type="predicted"/>
<dbReference type="Pfam" id="PF00651">
    <property type="entry name" value="BTB"/>
    <property type="match status" value="2"/>
</dbReference>
<dbReference type="CDD" id="cd18186">
    <property type="entry name" value="BTB_POZ_ZBTB_KLHL-like"/>
    <property type="match status" value="1"/>
</dbReference>
<dbReference type="Gene3D" id="1.25.10.10">
    <property type="entry name" value="Leucine-rich Repeat Variant"/>
    <property type="match status" value="1"/>
</dbReference>
<name>A0AB40AFQ8_DIOCR</name>
<dbReference type="Gene3D" id="3.30.710.10">
    <property type="entry name" value="Potassium Channel Kv1.1, Chain A"/>
    <property type="match status" value="2"/>
</dbReference>
<dbReference type="SUPFAM" id="SSF48371">
    <property type="entry name" value="ARM repeat"/>
    <property type="match status" value="1"/>
</dbReference>
<dbReference type="PANTHER" id="PTHR35918:SF1">
    <property type="entry name" value="BTB DOMAIN-CONTAINING PROTEIN"/>
    <property type="match status" value="1"/>
</dbReference>
<protein>
    <submittedName>
        <fullName evidence="4">LOW QUALITY PROTEIN: BTB/POZ domain-containing protein At1g04390</fullName>
    </submittedName>
</protein>
<feature type="domain" description="BTB" evidence="2">
    <location>
        <begin position="683"/>
        <end position="769"/>
    </location>
</feature>
<dbReference type="InterPro" id="IPR059007">
    <property type="entry name" value="ARM_At1g04390"/>
</dbReference>
<evidence type="ECO:0000259" key="2">
    <source>
        <dbReference type="PROSITE" id="PS50097"/>
    </source>
</evidence>